<dbReference type="AlphaFoldDB" id="A0A815S9Y0"/>
<keyword evidence="5" id="KW-1185">Reference proteome</keyword>
<organism evidence="2 4">
    <name type="scientific">Rotaria sordida</name>
    <dbReference type="NCBI Taxonomy" id="392033"/>
    <lineage>
        <taxon>Eukaryota</taxon>
        <taxon>Metazoa</taxon>
        <taxon>Spiralia</taxon>
        <taxon>Gnathifera</taxon>
        <taxon>Rotifera</taxon>
        <taxon>Eurotatoria</taxon>
        <taxon>Bdelloidea</taxon>
        <taxon>Philodinida</taxon>
        <taxon>Philodinidae</taxon>
        <taxon>Rotaria</taxon>
    </lineage>
</organism>
<sequence length="76" mass="8409">MHQVAGIGHLLALGDTDARRQALSSLQNDTLITSTKVTNMVQERQLAYKLRLNDRQAQLQAYLINATMEALQSNVG</sequence>
<evidence type="ECO:0000313" key="1">
    <source>
        <dbReference type="EMBL" id="CAF1359982.1"/>
    </source>
</evidence>
<proteinExistence type="predicted"/>
<protein>
    <submittedName>
        <fullName evidence="2">Uncharacterized protein</fullName>
    </submittedName>
</protein>
<dbReference type="Proteomes" id="UP000663870">
    <property type="component" value="Unassembled WGS sequence"/>
</dbReference>
<gene>
    <name evidence="3" type="ORF">JXQ802_LOCUS48862</name>
    <name evidence="1" type="ORF">PYM288_LOCUS32827</name>
    <name evidence="2" type="ORF">ZHD862_LOCUS36880</name>
</gene>
<comment type="caution">
    <text evidence="2">The sequence shown here is derived from an EMBL/GenBank/DDBJ whole genome shotgun (WGS) entry which is preliminary data.</text>
</comment>
<dbReference type="EMBL" id="CAJNOH010004115">
    <property type="protein sequence ID" value="CAF1359982.1"/>
    <property type="molecule type" value="Genomic_DNA"/>
</dbReference>
<reference evidence="2" key="1">
    <citation type="submission" date="2021-02" db="EMBL/GenBank/DDBJ databases">
        <authorList>
            <person name="Nowell W R."/>
        </authorList>
    </citation>
    <scope>NUCLEOTIDE SEQUENCE</scope>
</reference>
<accession>A0A815S9Y0</accession>
<dbReference type="EMBL" id="CAJNOL010005504">
    <property type="protein sequence ID" value="CAF1606164.1"/>
    <property type="molecule type" value="Genomic_DNA"/>
</dbReference>
<dbReference type="Proteomes" id="UP000663854">
    <property type="component" value="Unassembled WGS sequence"/>
</dbReference>
<evidence type="ECO:0000313" key="5">
    <source>
        <dbReference type="Proteomes" id="UP000663870"/>
    </source>
</evidence>
<evidence type="ECO:0000313" key="2">
    <source>
        <dbReference type="EMBL" id="CAF1488189.1"/>
    </source>
</evidence>
<dbReference type="EMBL" id="CAJNOT010006367">
    <property type="protein sequence ID" value="CAF1488189.1"/>
    <property type="molecule type" value="Genomic_DNA"/>
</dbReference>
<name>A0A815S9Y0_9BILA</name>
<evidence type="ECO:0000313" key="4">
    <source>
        <dbReference type="Proteomes" id="UP000663864"/>
    </source>
</evidence>
<evidence type="ECO:0000313" key="3">
    <source>
        <dbReference type="EMBL" id="CAF1606164.1"/>
    </source>
</evidence>
<dbReference type="Proteomes" id="UP000663864">
    <property type="component" value="Unassembled WGS sequence"/>
</dbReference>